<dbReference type="InterPro" id="IPR038972">
    <property type="entry name" value="YiaA-like"/>
</dbReference>
<dbReference type="Proteomes" id="UP000001410">
    <property type="component" value="Chromosome"/>
</dbReference>
<dbReference type="HOGENOM" id="CLU_123353_0_0_6"/>
<feature type="transmembrane region" description="Helical" evidence="1">
    <location>
        <begin position="43"/>
        <end position="63"/>
    </location>
</feature>
<reference evidence="3 4" key="1">
    <citation type="journal article" date="2002" name="Proc. Natl. Acad. Sci. U.S.A.">
        <title>Extensive mosaic structure revealed by the complete genome sequence of uropathogenic Escherichia coli.</title>
        <authorList>
            <person name="Welch R.A."/>
            <person name="Burland V."/>
            <person name="Plunkett G.III."/>
            <person name="Redford P."/>
            <person name="Roesch P."/>
            <person name="Rasko D."/>
            <person name="Buckles E.L."/>
            <person name="Liou S.R."/>
            <person name="Boutin A."/>
            <person name="Hackett J."/>
            <person name="Stroud D."/>
            <person name="Mayhew G.F."/>
            <person name="Rose D.J."/>
            <person name="Zhou S."/>
            <person name="Schwartz D.C."/>
            <person name="Perna N.T."/>
            <person name="Mobley H.L."/>
            <person name="Donnenberg M.S."/>
            <person name="Blattner F.R."/>
        </authorList>
    </citation>
    <scope>NUCLEOTIDE SEQUENCE [LARGE SCALE GENOMIC DNA]</scope>
    <source>
        <strain evidence="4">CFT073 / ATCC 700928 / UPEC</strain>
    </source>
</reference>
<evidence type="ECO:0000313" key="3">
    <source>
        <dbReference type="EMBL" id="AAN82818.1"/>
    </source>
</evidence>
<dbReference type="KEGG" id="ecc:c4382"/>
<dbReference type="InterPro" id="IPR008024">
    <property type="entry name" value="YiaAB"/>
</dbReference>
<feature type="domain" description="YiaAB two helix" evidence="2">
    <location>
        <begin position="76"/>
        <end position="128"/>
    </location>
</feature>
<evidence type="ECO:0000256" key="1">
    <source>
        <dbReference type="SAM" id="Phobius"/>
    </source>
</evidence>
<dbReference type="STRING" id="199310.c4382"/>
<feature type="transmembrane region" description="Helical" evidence="1">
    <location>
        <begin position="107"/>
        <end position="126"/>
    </location>
</feature>
<accession>A0A0H2VBV1</accession>
<dbReference type="GO" id="GO:0005886">
    <property type="term" value="C:plasma membrane"/>
    <property type="evidence" value="ECO:0007669"/>
    <property type="project" value="TreeGrafter"/>
</dbReference>
<dbReference type="eggNOG" id="COG4682">
    <property type="taxonomic scope" value="Bacteria"/>
</dbReference>
<proteinExistence type="predicted"/>
<feature type="transmembrane region" description="Helical" evidence="1">
    <location>
        <begin position="75"/>
        <end position="95"/>
    </location>
</feature>
<keyword evidence="1" id="KW-0812">Transmembrane</keyword>
<organism evidence="3 4">
    <name type="scientific">Escherichia coli O6:H1 (strain CFT073 / ATCC 700928 / UPEC)</name>
    <dbReference type="NCBI Taxonomy" id="199310"/>
    <lineage>
        <taxon>Bacteria</taxon>
        <taxon>Pseudomonadati</taxon>
        <taxon>Pseudomonadota</taxon>
        <taxon>Gammaproteobacteria</taxon>
        <taxon>Enterobacterales</taxon>
        <taxon>Enterobacteriaceae</taxon>
        <taxon>Escherichia</taxon>
    </lineage>
</organism>
<dbReference type="PANTHER" id="PTHR37290">
    <property type="entry name" value="INNER MEMBRANE PROTEIN YIAA-RELATED"/>
    <property type="match status" value="1"/>
</dbReference>
<sequence>MMDNKISTYSPAFSIVSWVALIGGIVTYLLGLWNAEMQLNEKGYYFAVLVLGLFSAASYQKTVRDKYEGIPTTPIYYMTCLTVFIISVALLLVGLWNATLLLSEKGFYGLAFFLSLFGAVAVQKNIRDAGINPPKETQVTQEEYSE</sequence>
<feature type="transmembrane region" description="Helical" evidence="1">
    <location>
        <begin position="12"/>
        <end position="31"/>
    </location>
</feature>
<keyword evidence="1" id="KW-1133">Transmembrane helix</keyword>
<name>A0A0H2VBV1_ECOL6</name>
<protein>
    <recommendedName>
        <fullName evidence="2">YiaAB two helix domain-containing protein</fullName>
    </recommendedName>
</protein>
<evidence type="ECO:0000313" key="4">
    <source>
        <dbReference type="Proteomes" id="UP000001410"/>
    </source>
</evidence>
<dbReference type="GO" id="GO:0006974">
    <property type="term" value="P:DNA damage response"/>
    <property type="evidence" value="ECO:0007669"/>
    <property type="project" value="TreeGrafter"/>
</dbReference>
<dbReference type="EMBL" id="AE014075">
    <property type="protein sequence ID" value="AAN82818.1"/>
    <property type="molecule type" value="Genomic_DNA"/>
</dbReference>
<dbReference type="NCBIfam" id="NF008482">
    <property type="entry name" value="PRK11383.1"/>
    <property type="match status" value="1"/>
</dbReference>
<feature type="domain" description="YiaAB two helix" evidence="2">
    <location>
        <begin position="13"/>
        <end position="65"/>
    </location>
</feature>
<evidence type="ECO:0000259" key="2">
    <source>
        <dbReference type="Pfam" id="PF05360"/>
    </source>
</evidence>
<dbReference type="PANTHER" id="PTHR37290:SF1">
    <property type="entry name" value="INNER MEMBRANE PROTEIN YIAA"/>
    <property type="match status" value="1"/>
</dbReference>
<keyword evidence="1" id="KW-0472">Membrane</keyword>
<gene>
    <name evidence="3" type="primary">yiaA</name>
    <name evidence="3" type="ordered locus">c4382</name>
</gene>
<dbReference type="Pfam" id="PF05360">
    <property type="entry name" value="YiaAB"/>
    <property type="match status" value="2"/>
</dbReference>
<dbReference type="AlphaFoldDB" id="A0A0H2VBV1"/>
<keyword evidence="4" id="KW-1185">Reference proteome</keyword>